<protein>
    <submittedName>
        <fullName evidence="1">Uncharacterized protein</fullName>
    </submittedName>
</protein>
<evidence type="ECO:0000313" key="1">
    <source>
        <dbReference type="EMBL" id="UPV72734.1"/>
    </source>
</evidence>
<keyword evidence="2" id="KW-1185">Reference proteome</keyword>
<organism evidence="1 2">
    <name type="scientific">Halorussus limi</name>
    <dbReference type="NCBI Taxonomy" id="2938695"/>
    <lineage>
        <taxon>Archaea</taxon>
        <taxon>Methanobacteriati</taxon>
        <taxon>Methanobacteriota</taxon>
        <taxon>Stenosarchaea group</taxon>
        <taxon>Halobacteria</taxon>
        <taxon>Halobacteriales</taxon>
        <taxon>Haladaptataceae</taxon>
        <taxon>Halorussus</taxon>
    </lineage>
</organism>
<dbReference type="GeneID" id="72185383"/>
<reference evidence="1 2" key="1">
    <citation type="submission" date="2022-04" db="EMBL/GenBank/DDBJ databases">
        <title>Diverse halophilic archaea isolated from saline environments.</title>
        <authorList>
            <person name="Cui H.-L."/>
        </authorList>
    </citation>
    <scope>NUCLEOTIDE SEQUENCE [LARGE SCALE GENOMIC DNA]</scope>
    <source>
        <strain evidence="1 2">XZYJT49</strain>
    </source>
</reference>
<dbReference type="KEGG" id="halx:M0R89_09250"/>
<dbReference type="Proteomes" id="UP000830729">
    <property type="component" value="Chromosome"/>
</dbReference>
<dbReference type="EMBL" id="CP096659">
    <property type="protein sequence ID" value="UPV72734.1"/>
    <property type="molecule type" value="Genomic_DNA"/>
</dbReference>
<dbReference type="AlphaFoldDB" id="A0A8U0HPW9"/>
<sequence length="48" mass="5502">MIRLEHCPHDTITALHENTNGDMVALYTRYGEEEFCEEYEATTPSLGL</sequence>
<proteinExistence type="predicted"/>
<gene>
    <name evidence="1" type="ORF">M0R89_09250</name>
</gene>
<name>A0A8U0HPW9_9EURY</name>
<accession>A0A8U0HPW9</accession>
<dbReference type="RefSeq" id="WP_248648794.1">
    <property type="nucleotide sequence ID" value="NZ_CP096659.1"/>
</dbReference>
<evidence type="ECO:0000313" key="2">
    <source>
        <dbReference type="Proteomes" id="UP000830729"/>
    </source>
</evidence>